<dbReference type="InterPro" id="IPR050515">
    <property type="entry name" value="Beta-lactam/transpept"/>
</dbReference>
<comment type="caution">
    <text evidence="5">The sequence shown here is derived from an EMBL/GenBank/DDBJ whole genome shotgun (WGS) entry which is preliminary data.</text>
</comment>
<dbReference type="PROSITE" id="PS51178">
    <property type="entry name" value="PASTA"/>
    <property type="match status" value="2"/>
</dbReference>
<dbReference type="GO" id="GO:0071555">
    <property type="term" value="P:cell wall organization"/>
    <property type="evidence" value="ECO:0007669"/>
    <property type="project" value="TreeGrafter"/>
</dbReference>
<dbReference type="InterPro" id="IPR011927">
    <property type="entry name" value="SpoVD_pbp"/>
</dbReference>
<sequence length="725" mass="79722">MKKRKFVDRALTYKRMRLFLIVLTLIFAFLSFRLAYIMVIQHEKLSAGAEEQWTSEVKIDARRGRILDRNGRELAVSANVYRVDFDLNSIRKYIESKDTTLEAISEKISEAVGMENKDVLKKLNTKLPSGKNAGSATLIRRIEKEPADKVRALNINGVIVSPDTKRYYPNNNFAAHVLGSTNIDGQGLTGIELQYNEELSGVPGMKISEMDATGSDLPYTISKFTPPVNGSDVTLTIDENIQFFAEKAAEKALADNKAKSVSVTVMDPNTGEILALTNKDDFDPNEPFKGAENFSGSTEFEKVQKMWRNKVVNDTFEPGSIFKVITSAAAMEEGLVKETDTFVCNGSLKYGNRAIKCWKTGGHGTLTFPEIIQNSCNVGFMELGKRIGKEKLYEYIKKFGLGQVSGVDLPGEAKGIVKHPKNMSETDLATISFGQTNTVNPIQFLTAINAVANGGKLIQPHVMKEINRESSEGVVVNVDTFKPKTKQIISEAVTTELRKHMERVVLYGSAKNAAVEGYTIAGKTGTAQKVIDGKYAPQKYISSFIGMAPVDNPKVTVMITIDEPSNGQYYAGVVTSPVAKGLFTDIFNYMENSFSKENNSAIIKDVIIPEIREKSLEEAKTILKKEKIDYNIEGNGDTVVGVSPYPGYAVKEGTKINIYTEENNTKKNAVVMPNVVGYTKESASEILSKLGISYNFKGEGTVSKQSIPSGELINKGTTVDLTLNS</sequence>
<evidence type="ECO:0000256" key="1">
    <source>
        <dbReference type="ARBA" id="ARBA00004370"/>
    </source>
</evidence>
<evidence type="ECO:0000256" key="2">
    <source>
        <dbReference type="ARBA" id="ARBA00007171"/>
    </source>
</evidence>
<protein>
    <submittedName>
        <fullName evidence="5">Stage V sporulation protein D</fullName>
    </submittedName>
</protein>
<evidence type="ECO:0000256" key="3">
    <source>
        <dbReference type="ARBA" id="ARBA00023136"/>
    </source>
</evidence>
<name>A0A1V4SVF4_9CLOT</name>
<dbReference type="RefSeq" id="WP_080022720.1">
    <property type="nucleotide sequence ID" value="NZ_LTAY01000037.1"/>
</dbReference>
<feature type="domain" description="PASTA" evidence="4">
    <location>
        <begin position="666"/>
        <end position="725"/>
    </location>
</feature>
<dbReference type="Gene3D" id="3.90.1310.10">
    <property type="entry name" value="Penicillin-binding protein 2a (Domain 2)"/>
    <property type="match status" value="1"/>
</dbReference>
<dbReference type="EMBL" id="LTAY01000037">
    <property type="protein sequence ID" value="OPX47959.1"/>
    <property type="molecule type" value="Genomic_DNA"/>
</dbReference>
<dbReference type="InterPro" id="IPR005311">
    <property type="entry name" value="PBP_dimer"/>
</dbReference>
<dbReference type="InterPro" id="IPR036138">
    <property type="entry name" value="PBP_dimer_sf"/>
</dbReference>
<dbReference type="Gene3D" id="3.30.450.330">
    <property type="match status" value="1"/>
</dbReference>
<dbReference type="CDD" id="cd06575">
    <property type="entry name" value="PASTA_Pbp2x-like_2"/>
    <property type="match status" value="1"/>
</dbReference>
<dbReference type="Proteomes" id="UP000191448">
    <property type="component" value="Unassembled WGS sequence"/>
</dbReference>
<organism evidence="5 6">
    <name type="scientific">Clostridium thermobutyricum DSM 4928</name>
    <dbReference type="NCBI Taxonomy" id="1121339"/>
    <lineage>
        <taxon>Bacteria</taxon>
        <taxon>Bacillati</taxon>
        <taxon>Bacillota</taxon>
        <taxon>Clostridia</taxon>
        <taxon>Eubacteriales</taxon>
        <taxon>Clostridiaceae</taxon>
        <taxon>Clostridium</taxon>
    </lineage>
</organism>
<dbReference type="SUPFAM" id="SSF54184">
    <property type="entry name" value="Penicillin-binding protein 2x (pbp-2x), c-terminal domain"/>
    <property type="match status" value="2"/>
</dbReference>
<feature type="domain" description="PASTA" evidence="4">
    <location>
        <begin position="602"/>
        <end position="662"/>
    </location>
</feature>
<gene>
    <name evidence="5" type="primary">spoVD_2</name>
    <name evidence="5" type="ORF">CLTHE_15300</name>
</gene>
<accession>A0A1V4SVF4</accession>
<dbReference type="InterPro" id="IPR005543">
    <property type="entry name" value="PASTA_dom"/>
</dbReference>
<dbReference type="NCBIfam" id="TIGR02214">
    <property type="entry name" value="spoVD_pbp"/>
    <property type="match status" value="1"/>
</dbReference>
<dbReference type="SMART" id="SM00740">
    <property type="entry name" value="PASTA"/>
    <property type="match status" value="2"/>
</dbReference>
<evidence type="ECO:0000313" key="5">
    <source>
        <dbReference type="EMBL" id="OPX47959.1"/>
    </source>
</evidence>
<dbReference type="Gene3D" id="3.40.710.10">
    <property type="entry name" value="DD-peptidase/beta-lactamase superfamily"/>
    <property type="match status" value="1"/>
</dbReference>
<comment type="subcellular location">
    <subcellularLocation>
        <location evidence="1">Membrane</location>
    </subcellularLocation>
</comment>
<keyword evidence="3" id="KW-0472">Membrane</keyword>
<dbReference type="PANTHER" id="PTHR30627">
    <property type="entry name" value="PEPTIDOGLYCAN D,D-TRANSPEPTIDASE"/>
    <property type="match status" value="1"/>
</dbReference>
<reference evidence="5 6" key="1">
    <citation type="submission" date="2016-02" db="EMBL/GenBank/DDBJ databases">
        <title>Genome sequence of Clostridium thermobutyricum DSM 4928.</title>
        <authorList>
            <person name="Poehlein A."/>
            <person name="Daniel R."/>
        </authorList>
    </citation>
    <scope>NUCLEOTIDE SEQUENCE [LARGE SCALE GENOMIC DNA]</scope>
    <source>
        <strain evidence="5 6">DSM 4928</strain>
    </source>
</reference>
<comment type="similarity">
    <text evidence="2">Belongs to the transpeptidase family.</text>
</comment>
<dbReference type="PANTHER" id="PTHR30627:SF1">
    <property type="entry name" value="PEPTIDOGLYCAN D,D-TRANSPEPTIDASE FTSI"/>
    <property type="match status" value="1"/>
</dbReference>
<dbReference type="GO" id="GO:0008658">
    <property type="term" value="F:penicillin binding"/>
    <property type="evidence" value="ECO:0007669"/>
    <property type="project" value="InterPro"/>
</dbReference>
<evidence type="ECO:0000259" key="4">
    <source>
        <dbReference type="PROSITE" id="PS51178"/>
    </source>
</evidence>
<dbReference type="SUPFAM" id="SSF56601">
    <property type="entry name" value="beta-lactamase/transpeptidase-like"/>
    <property type="match status" value="1"/>
</dbReference>
<dbReference type="GO" id="GO:0005886">
    <property type="term" value="C:plasma membrane"/>
    <property type="evidence" value="ECO:0007669"/>
    <property type="project" value="TreeGrafter"/>
</dbReference>
<dbReference type="Pfam" id="PF03793">
    <property type="entry name" value="PASTA"/>
    <property type="match status" value="2"/>
</dbReference>
<dbReference type="InterPro" id="IPR001460">
    <property type="entry name" value="PCN-bd_Tpept"/>
</dbReference>
<proteinExistence type="inferred from homology"/>
<dbReference type="CDD" id="cd06576">
    <property type="entry name" value="PASTA_Pbp2x-like_1"/>
    <property type="match status" value="1"/>
</dbReference>
<dbReference type="InterPro" id="IPR012338">
    <property type="entry name" value="Beta-lactam/transpept-like"/>
</dbReference>
<dbReference type="OrthoDB" id="9804124at2"/>
<dbReference type="Gene3D" id="3.30.10.20">
    <property type="match status" value="1"/>
</dbReference>
<dbReference type="AlphaFoldDB" id="A0A1V4SVF4"/>
<dbReference type="SUPFAM" id="SSF56519">
    <property type="entry name" value="Penicillin binding protein dimerisation domain"/>
    <property type="match status" value="1"/>
</dbReference>
<dbReference type="Pfam" id="PF00905">
    <property type="entry name" value="Transpeptidase"/>
    <property type="match status" value="1"/>
</dbReference>
<dbReference type="Pfam" id="PF03717">
    <property type="entry name" value="PBP_dimer"/>
    <property type="match status" value="1"/>
</dbReference>
<evidence type="ECO:0000313" key="6">
    <source>
        <dbReference type="Proteomes" id="UP000191448"/>
    </source>
</evidence>